<dbReference type="SUPFAM" id="SSF140500">
    <property type="entry name" value="BAS1536-like"/>
    <property type="match status" value="1"/>
</dbReference>
<evidence type="ECO:0000313" key="2">
    <source>
        <dbReference type="Proteomes" id="UP000249522"/>
    </source>
</evidence>
<dbReference type="Gene3D" id="4.10.280.10">
    <property type="entry name" value="Helix-loop-helix DNA-binding domain"/>
    <property type="match status" value="1"/>
</dbReference>
<evidence type="ECO:0008006" key="3">
    <source>
        <dbReference type="Google" id="ProtNLM"/>
    </source>
</evidence>
<evidence type="ECO:0000313" key="1">
    <source>
        <dbReference type="EMBL" id="PZD95471.1"/>
    </source>
</evidence>
<dbReference type="GO" id="GO:0046983">
    <property type="term" value="F:protein dimerization activity"/>
    <property type="evidence" value="ECO:0007669"/>
    <property type="project" value="InterPro"/>
</dbReference>
<accession>A0A2W1LUL2</accession>
<dbReference type="InterPro" id="IPR036638">
    <property type="entry name" value="HLH_DNA-bd_sf"/>
</dbReference>
<sequence length="66" mass="7708">MSRTERADIHEEIDQLRYELNMFSSEETADLCQGPILEISQKLDVLIVDYYRSFYKPVRSGPICHG</sequence>
<dbReference type="AlphaFoldDB" id="A0A2W1LUL2"/>
<dbReference type="RefSeq" id="WP_111147101.1">
    <property type="nucleotide sequence ID" value="NZ_QKRB01000044.1"/>
</dbReference>
<dbReference type="InterPro" id="IPR018540">
    <property type="entry name" value="Spo0E-like"/>
</dbReference>
<dbReference type="Proteomes" id="UP000249522">
    <property type="component" value="Unassembled WGS sequence"/>
</dbReference>
<dbReference type="GO" id="GO:0043937">
    <property type="term" value="P:regulation of sporulation"/>
    <property type="evidence" value="ECO:0007669"/>
    <property type="project" value="InterPro"/>
</dbReference>
<dbReference type="Pfam" id="PF09388">
    <property type="entry name" value="SpoOE-like"/>
    <property type="match status" value="1"/>
</dbReference>
<gene>
    <name evidence="1" type="ORF">DNH61_13130</name>
</gene>
<comment type="caution">
    <text evidence="1">The sequence shown here is derived from an EMBL/GenBank/DDBJ whole genome shotgun (WGS) entry which is preliminary data.</text>
</comment>
<proteinExistence type="predicted"/>
<dbReference type="InterPro" id="IPR037208">
    <property type="entry name" value="Spo0E-like_sf"/>
</dbReference>
<organism evidence="1 2">
    <name type="scientific">Paenibacillus sambharensis</name>
    <dbReference type="NCBI Taxonomy" id="1803190"/>
    <lineage>
        <taxon>Bacteria</taxon>
        <taxon>Bacillati</taxon>
        <taxon>Bacillota</taxon>
        <taxon>Bacilli</taxon>
        <taxon>Bacillales</taxon>
        <taxon>Paenibacillaceae</taxon>
        <taxon>Paenibacillus</taxon>
    </lineage>
</organism>
<reference evidence="1 2" key="1">
    <citation type="submission" date="2018-06" db="EMBL/GenBank/DDBJ databases">
        <title>Paenibacillus imtechensis sp. nov.</title>
        <authorList>
            <person name="Pinnaka A.K."/>
            <person name="Singh H."/>
            <person name="Kaur M."/>
        </authorList>
    </citation>
    <scope>NUCLEOTIDE SEQUENCE [LARGE SCALE GENOMIC DNA]</scope>
    <source>
        <strain evidence="1 2">SMB1</strain>
    </source>
</reference>
<keyword evidence="2" id="KW-1185">Reference proteome</keyword>
<name>A0A2W1LUL2_9BACL</name>
<dbReference type="EMBL" id="QKRB01000044">
    <property type="protein sequence ID" value="PZD95471.1"/>
    <property type="molecule type" value="Genomic_DNA"/>
</dbReference>
<protein>
    <recommendedName>
        <fullName evidence="3">Aspartyl-phosphate phosphatase Spo0E family protein</fullName>
    </recommendedName>
</protein>